<evidence type="ECO:0000256" key="6">
    <source>
        <dbReference type="ARBA" id="ARBA00023136"/>
    </source>
</evidence>
<dbReference type="GeneID" id="57968415"/>
<keyword evidence="3" id="KW-0997">Cell inner membrane</keyword>
<dbReference type="InterPro" id="IPR004681">
    <property type="entry name" value="TRAP_DctM"/>
</dbReference>
<comment type="caution">
    <text evidence="9">The sequence shown here is derived from an EMBL/GenBank/DDBJ whole genome shotgun (WGS) entry which is preliminary data.</text>
</comment>
<dbReference type="PIRSF" id="PIRSF006066">
    <property type="entry name" value="HI0050"/>
    <property type="match status" value="1"/>
</dbReference>
<feature type="domain" description="TRAP C4-dicarboxylate transport system permease DctM subunit" evidence="8">
    <location>
        <begin position="9"/>
        <end position="433"/>
    </location>
</feature>
<dbReference type="Pfam" id="PF06808">
    <property type="entry name" value="DctM"/>
    <property type="match status" value="1"/>
</dbReference>
<feature type="transmembrane region" description="Helical" evidence="7">
    <location>
        <begin position="228"/>
        <end position="250"/>
    </location>
</feature>
<keyword evidence="4 7" id="KW-0812">Transmembrane</keyword>
<sequence>MIFSIAALLILVLIFTGVAVPLAFLGGSFFVAYMGLGSTGTFATNSFYILNSISMLAIPLFVVGGSLIERSGIANVLIRVADKMLRNVKGGLTATIPVVSCFFGALCGSALATANTLSTAMVPELEKKGYNKAYLAALIAASSPFGFMIPPNVNAIIFASVSSASVGALFMATIVPGIIWAGLYLVINRMIYKHYYNPEQPELEAESPAADSPHSAVPVTEVQKTGKFWLELIVAVLMPVIVLGGIYGGVFTATEAGAITCLYGAVMGVVVYKRLSLKQLVGVFTKGVKDVSALVIMFPMTLIFSRLMTLNHIPELVAEVMLGITNNRIGLILLIDILLFLIGFFLDGNVIILTLVPLLTPIASACGIDTIQLAVIVFVSIGIGSITPPMATCLMACSRVCDVPIHKLIKPIMPFLLFGALPILLLVSFVPQISTWLPSLFYSF</sequence>
<feature type="transmembrane region" description="Helical" evidence="7">
    <location>
        <begin position="371"/>
        <end position="391"/>
    </location>
</feature>
<feature type="transmembrane region" description="Helical" evidence="7">
    <location>
        <begin position="156"/>
        <end position="187"/>
    </location>
</feature>
<evidence type="ECO:0000313" key="9">
    <source>
        <dbReference type="EMBL" id="MDB1998761.1"/>
    </source>
</evidence>
<feature type="transmembrane region" description="Helical" evidence="7">
    <location>
        <begin position="411"/>
        <end position="430"/>
    </location>
</feature>
<comment type="subcellular location">
    <subcellularLocation>
        <location evidence="1">Cell inner membrane</location>
        <topology evidence="1">Multi-pass membrane protein</topology>
    </subcellularLocation>
</comment>
<dbReference type="AlphaFoldDB" id="A0AAW6AQJ3"/>
<evidence type="ECO:0000256" key="3">
    <source>
        <dbReference type="ARBA" id="ARBA00022519"/>
    </source>
</evidence>
<dbReference type="EMBL" id="JAQLGM010000001">
    <property type="protein sequence ID" value="MDB1998761.1"/>
    <property type="molecule type" value="Genomic_DNA"/>
</dbReference>
<keyword evidence="5 7" id="KW-1133">Transmembrane helix</keyword>
<feature type="transmembrane region" description="Helical" evidence="7">
    <location>
        <begin position="133"/>
        <end position="150"/>
    </location>
</feature>
<evidence type="ECO:0000313" key="10">
    <source>
        <dbReference type="Proteomes" id="UP001300871"/>
    </source>
</evidence>
<evidence type="ECO:0000256" key="2">
    <source>
        <dbReference type="ARBA" id="ARBA00022475"/>
    </source>
</evidence>
<dbReference type="GO" id="GO:0022857">
    <property type="term" value="F:transmembrane transporter activity"/>
    <property type="evidence" value="ECO:0007669"/>
    <property type="project" value="TreeGrafter"/>
</dbReference>
<feature type="transmembrane region" description="Helical" evidence="7">
    <location>
        <begin position="48"/>
        <end position="68"/>
    </location>
</feature>
<feature type="transmembrane region" description="Helical" evidence="7">
    <location>
        <begin position="329"/>
        <end position="359"/>
    </location>
</feature>
<evidence type="ECO:0000256" key="5">
    <source>
        <dbReference type="ARBA" id="ARBA00022989"/>
    </source>
</evidence>
<dbReference type="Proteomes" id="UP001300871">
    <property type="component" value="Unassembled WGS sequence"/>
</dbReference>
<evidence type="ECO:0000256" key="1">
    <source>
        <dbReference type="ARBA" id="ARBA00004429"/>
    </source>
</evidence>
<dbReference type="InterPro" id="IPR010656">
    <property type="entry name" value="DctM"/>
</dbReference>
<dbReference type="GO" id="GO:0005886">
    <property type="term" value="C:plasma membrane"/>
    <property type="evidence" value="ECO:0007669"/>
    <property type="project" value="UniProtKB-SubCell"/>
</dbReference>
<feature type="transmembrane region" description="Helical" evidence="7">
    <location>
        <begin position="6"/>
        <end position="36"/>
    </location>
</feature>
<dbReference type="RefSeq" id="WP_003503897.1">
    <property type="nucleotide sequence ID" value="NZ_BAABZD010000005.1"/>
</dbReference>
<evidence type="ECO:0000259" key="8">
    <source>
        <dbReference type="Pfam" id="PF06808"/>
    </source>
</evidence>
<proteinExistence type="predicted"/>
<evidence type="ECO:0000256" key="7">
    <source>
        <dbReference type="SAM" id="Phobius"/>
    </source>
</evidence>
<feature type="transmembrane region" description="Helical" evidence="7">
    <location>
        <begin position="88"/>
        <end position="112"/>
    </location>
</feature>
<evidence type="ECO:0000256" key="4">
    <source>
        <dbReference type="ARBA" id="ARBA00022692"/>
    </source>
</evidence>
<gene>
    <name evidence="9" type="ORF">PM006_00890</name>
</gene>
<feature type="transmembrane region" description="Helical" evidence="7">
    <location>
        <begin position="287"/>
        <end position="309"/>
    </location>
</feature>
<reference evidence="9" key="1">
    <citation type="submission" date="2023-01" db="EMBL/GenBank/DDBJ databases">
        <title>Human gut microbiome strain richness.</title>
        <authorList>
            <person name="Chen-Liaw A."/>
        </authorList>
    </citation>
    <scope>NUCLEOTIDE SEQUENCE</scope>
    <source>
        <strain evidence="9">B1_m1001713B170214d0_201011</strain>
    </source>
</reference>
<dbReference type="NCBIfam" id="TIGR00786">
    <property type="entry name" value="dctM"/>
    <property type="match status" value="1"/>
</dbReference>
<dbReference type="PANTHER" id="PTHR33362">
    <property type="entry name" value="SIALIC ACID TRAP TRANSPORTER PERMEASE PROTEIN SIAT-RELATED"/>
    <property type="match status" value="1"/>
</dbReference>
<accession>A0AAW6AQJ3</accession>
<keyword evidence="2" id="KW-1003">Cell membrane</keyword>
<organism evidence="9 10">
    <name type="scientific">Clostridium symbiosum</name>
    <name type="common">Bacteroides symbiosus</name>
    <dbReference type="NCBI Taxonomy" id="1512"/>
    <lineage>
        <taxon>Bacteria</taxon>
        <taxon>Bacillati</taxon>
        <taxon>Bacillota</taxon>
        <taxon>Clostridia</taxon>
        <taxon>Lachnospirales</taxon>
        <taxon>Lachnospiraceae</taxon>
        <taxon>Otoolea</taxon>
    </lineage>
</organism>
<name>A0AAW6AQJ3_CLOSY</name>
<feature type="transmembrane region" description="Helical" evidence="7">
    <location>
        <begin position="256"/>
        <end position="275"/>
    </location>
</feature>
<protein>
    <submittedName>
        <fullName evidence="9">TRAP transporter large permease</fullName>
    </submittedName>
</protein>
<keyword evidence="6 7" id="KW-0472">Membrane</keyword>